<evidence type="ECO:0000313" key="3">
    <source>
        <dbReference type="EMBL" id="GGH68964.1"/>
    </source>
</evidence>
<dbReference type="InterPro" id="IPR003675">
    <property type="entry name" value="Rce1/LyrA-like_dom"/>
</dbReference>
<dbReference type="GO" id="GO:0006508">
    <property type="term" value="P:proteolysis"/>
    <property type="evidence" value="ECO:0007669"/>
    <property type="project" value="UniProtKB-KW"/>
</dbReference>
<dbReference type="Proteomes" id="UP000602050">
    <property type="component" value="Unassembled WGS sequence"/>
</dbReference>
<evidence type="ECO:0000313" key="4">
    <source>
        <dbReference type="Proteomes" id="UP000602050"/>
    </source>
</evidence>
<dbReference type="GO" id="GO:0080120">
    <property type="term" value="P:CAAX-box protein maturation"/>
    <property type="evidence" value="ECO:0007669"/>
    <property type="project" value="UniProtKB-ARBA"/>
</dbReference>
<dbReference type="AlphaFoldDB" id="A0A8J2ZQG0"/>
<feature type="transmembrane region" description="Helical" evidence="1">
    <location>
        <begin position="94"/>
        <end position="111"/>
    </location>
</feature>
<sequence length="197" mass="22548">MKQSEIAKQLSDKELRTQVWLSQCLLFAISIILSFFFFDSITAWMDLFKWNIKEILYYGLMPGIAIVLIDIVLMKYVSREKIDDGGINEKIFKNVSIPYIFFLAIFIALAEEMLFRGVIQSVFGFAAASILFAIVHFRYLTKPVLFASVIIVSFIIGYLFVLTNNLLVTITAHFVVDFLLGLYIHFQGGGKTNECKR</sequence>
<comment type="caution">
    <text evidence="3">The sequence shown here is derived from an EMBL/GenBank/DDBJ whole genome shotgun (WGS) entry which is preliminary data.</text>
</comment>
<accession>A0A8J2ZQG0</accession>
<feature type="transmembrane region" description="Helical" evidence="1">
    <location>
        <begin position="55"/>
        <end position="73"/>
    </location>
</feature>
<feature type="domain" description="CAAX prenyl protease 2/Lysostaphin resistance protein A-like" evidence="2">
    <location>
        <begin position="96"/>
        <end position="179"/>
    </location>
</feature>
<keyword evidence="1" id="KW-1133">Transmembrane helix</keyword>
<keyword evidence="3" id="KW-0378">Hydrolase</keyword>
<feature type="transmembrane region" description="Helical" evidence="1">
    <location>
        <begin position="144"/>
        <end position="161"/>
    </location>
</feature>
<keyword evidence="1" id="KW-0812">Transmembrane</keyword>
<feature type="transmembrane region" description="Helical" evidence="1">
    <location>
        <begin position="20"/>
        <end position="43"/>
    </location>
</feature>
<reference evidence="3" key="2">
    <citation type="submission" date="2020-09" db="EMBL/GenBank/DDBJ databases">
        <authorList>
            <person name="Sun Q."/>
            <person name="Zhou Y."/>
        </authorList>
    </citation>
    <scope>NUCLEOTIDE SEQUENCE</scope>
    <source>
        <strain evidence="3">CGMCC 1.12360</strain>
    </source>
</reference>
<dbReference type="EMBL" id="BMEV01000003">
    <property type="protein sequence ID" value="GGH68964.1"/>
    <property type="molecule type" value="Genomic_DNA"/>
</dbReference>
<proteinExistence type="predicted"/>
<keyword evidence="3" id="KW-0645">Protease</keyword>
<organism evidence="3 4">
    <name type="scientific">Compostibacillus humi</name>
    <dbReference type="NCBI Taxonomy" id="1245525"/>
    <lineage>
        <taxon>Bacteria</taxon>
        <taxon>Bacillati</taxon>
        <taxon>Bacillota</taxon>
        <taxon>Bacilli</taxon>
        <taxon>Bacillales</taxon>
        <taxon>Bacillaceae</taxon>
        <taxon>Compostibacillus</taxon>
    </lineage>
</organism>
<feature type="transmembrane region" description="Helical" evidence="1">
    <location>
        <begin position="167"/>
        <end position="186"/>
    </location>
</feature>
<name>A0A8J2ZQG0_9BACI</name>
<feature type="transmembrane region" description="Helical" evidence="1">
    <location>
        <begin position="117"/>
        <end position="137"/>
    </location>
</feature>
<evidence type="ECO:0000259" key="2">
    <source>
        <dbReference type="Pfam" id="PF02517"/>
    </source>
</evidence>
<evidence type="ECO:0000256" key="1">
    <source>
        <dbReference type="SAM" id="Phobius"/>
    </source>
</evidence>
<reference evidence="3" key="1">
    <citation type="journal article" date="2014" name="Int. J. Syst. Evol. Microbiol.">
        <title>Complete genome sequence of Corynebacterium casei LMG S-19264T (=DSM 44701T), isolated from a smear-ripened cheese.</title>
        <authorList>
            <consortium name="US DOE Joint Genome Institute (JGI-PGF)"/>
            <person name="Walter F."/>
            <person name="Albersmeier A."/>
            <person name="Kalinowski J."/>
            <person name="Ruckert C."/>
        </authorList>
    </citation>
    <scope>NUCLEOTIDE SEQUENCE</scope>
    <source>
        <strain evidence="3">CGMCC 1.12360</strain>
    </source>
</reference>
<dbReference type="Pfam" id="PF02517">
    <property type="entry name" value="Rce1-like"/>
    <property type="match status" value="1"/>
</dbReference>
<dbReference type="GO" id="GO:0004175">
    <property type="term" value="F:endopeptidase activity"/>
    <property type="evidence" value="ECO:0007669"/>
    <property type="project" value="UniProtKB-ARBA"/>
</dbReference>
<gene>
    <name evidence="3" type="ORF">GCM10010978_02480</name>
</gene>
<keyword evidence="4" id="KW-1185">Reference proteome</keyword>
<keyword evidence="1" id="KW-0472">Membrane</keyword>
<protein>
    <submittedName>
        <fullName evidence="3">CAAX amino protease</fullName>
    </submittedName>
</protein>